<evidence type="ECO:0000259" key="1">
    <source>
        <dbReference type="Pfam" id="PF14028"/>
    </source>
</evidence>
<sequence length="301" mass="32681">MNVTDGGGVPERDWWYVRVYPGGPGRMDAAVRTLVPWLAERAARLGSDEWFFLRYWDATGHHLRLRLRAGSDAVDALDATAREELTGLLDTLEERPEDSVGLLPGTLPPGSPARGVVPALYAPELAKYGGPDGVAVAERVFRLDSAFCAGGDLAALPRRYERAAHAVHFARALAERVLTPEERDVFWVRHRTRWGWQLRMAAGGEQLRPLLGRVAAGVRELGPPAPGARERIEAHADAVAGLLLRAPGARDHQLLHHLHMVMNRLGFPPGEEAALGMLAGKTAGRPADTAGVGPVREERLG</sequence>
<evidence type="ECO:0000313" key="2">
    <source>
        <dbReference type="EMBL" id="GAA3941581.1"/>
    </source>
</evidence>
<feature type="domain" description="Thiopeptide-type bacteriocin biosynthesis" evidence="1">
    <location>
        <begin position="14"/>
        <end position="279"/>
    </location>
</feature>
<dbReference type="RefSeq" id="WP_345287977.1">
    <property type="nucleotide sequence ID" value="NZ_BAABAJ010000032.1"/>
</dbReference>
<evidence type="ECO:0000313" key="3">
    <source>
        <dbReference type="Proteomes" id="UP001501000"/>
    </source>
</evidence>
<accession>A0ABP7NDY1</accession>
<dbReference type="Proteomes" id="UP001501000">
    <property type="component" value="Unassembled WGS sequence"/>
</dbReference>
<gene>
    <name evidence="2" type="ORF">GCM10022244_56960</name>
</gene>
<dbReference type="Pfam" id="PF14028">
    <property type="entry name" value="Lant_dehydr_C"/>
    <property type="match status" value="1"/>
</dbReference>
<comment type="caution">
    <text evidence="2">The sequence shown here is derived from an EMBL/GenBank/DDBJ whole genome shotgun (WGS) entry which is preliminary data.</text>
</comment>
<keyword evidence="3" id="KW-1185">Reference proteome</keyword>
<dbReference type="EMBL" id="BAABAJ010000032">
    <property type="protein sequence ID" value="GAA3941581.1"/>
    <property type="molecule type" value="Genomic_DNA"/>
</dbReference>
<reference evidence="3" key="1">
    <citation type="journal article" date="2019" name="Int. J. Syst. Evol. Microbiol.">
        <title>The Global Catalogue of Microorganisms (GCM) 10K type strain sequencing project: providing services to taxonomists for standard genome sequencing and annotation.</title>
        <authorList>
            <consortium name="The Broad Institute Genomics Platform"/>
            <consortium name="The Broad Institute Genome Sequencing Center for Infectious Disease"/>
            <person name="Wu L."/>
            <person name="Ma J."/>
        </authorList>
    </citation>
    <scope>NUCLEOTIDE SEQUENCE [LARGE SCALE GENOMIC DNA]</scope>
    <source>
        <strain evidence="3">JCM 16956</strain>
    </source>
</reference>
<organism evidence="2 3">
    <name type="scientific">Streptomyces gulbargensis</name>
    <dbReference type="NCBI Taxonomy" id="364901"/>
    <lineage>
        <taxon>Bacteria</taxon>
        <taxon>Bacillati</taxon>
        <taxon>Actinomycetota</taxon>
        <taxon>Actinomycetes</taxon>
        <taxon>Kitasatosporales</taxon>
        <taxon>Streptomycetaceae</taxon>
        <taxon>Streptomyces</taxon>
    </lineage>
</organism>
<protein>
    <recommendedName>
        <fullName evidence="1">Thiopeptide-type bacteriocin biosynthesis domain-containing protein</fullName>
    </recommendedName>
</protein>
<proteinExistence type="predicted"/>
<dbReference type="InterPro" id="IPR023809">
    <property type="entry name" value="Thiopep_bacteriocin_synth_dom"/>
</dbReference>
<name>A0ABP7NDY1_9ACTN</name>